<sequence>MSAAQLTLFAAPPLRGWPRLQAFLVDRIKRAALRQLHASRAGELLLLRIYLIGEEATEQTLQHEMLANSPAWLERQVQQHLREEQEHSALFVAAMLERGMQPPSELRPDRLSQAKIRRWQRIARRHAPHFQQGLLVPAYAIGLCAEQMAERVLSRHCAVLPAEHPMQGLLGRVLSDERRHVRMCMRTLGLSVAEHEQPRLQQLLAEARAVDRAWGVSGAVGMYLAGIALRLRAGGWRRSH</sequence>
<dbReference type="SUPFAM" id="SSF47240">
    <property type="entry name" value="Ferritin-like"/>
    <property type="match status" value="1"/>
</dbReference>
<comment type="caution">
    <text evidence="1">The sequence shown here is derived from an EMBL/GenBank/DDBJ whole genome shotgun (WGS) entry which is preliminary data.</text>
</comment>
<dbReference type="RefSeq" id="WP_182833372.1">
    <property type="nucleotide sequence ID" value="NZ_JACJFN010000002.1"/>
</dbReference>
<dbReference type="InterPro" id="IPR009078">
    <property type="entry name" value="Ferritin-like_SF"/>
</dbReference>
<proteinExistence type="predicted"/>
<dbReference type="Proteomes" id="UP000581189">
    <property type="component" value="Unassembled WGS sequence"/>
</dbReference>
<name>A0A7W4DB65_9GAMM</name>
<dbReference type="AlphaFoldDB" id="A0A7W4DB65"/>
<gene>
    <name evidence="1" type="ORF">H3H45_08865</name>
</gene>
<evidence type="ECO:0000313" key="1">
    <source>
        <dbReference type="EMBL" id="MBB1519345.1"/>
    </source>
</evidence>
<dbReference type="EMBL" id="JACJFN010000002">
    <property type="protein sequence ID" value="MBB1519345.1"/>
    <property type="molecule type" value="Genomic_DNA"/>
</dbReference>
<keyword evidence="2" id="KW-1185">Reference proteome</keyword>
<evidence type="ECO:0008006" key="3">
    <source>
        <dbReference type="Google" id="ProtNLM"/>
    </source>
</evidence>
<organism evidence="1 2">
    <name type="scientific">Aquipseudomonas guryensis</name>
    <dbReference type="NCBI Taxonomy" id="2759165"/>
    <lineage>
        <taxon>Bacteria</taxon>
        <taxon>Pseudomonadati</taxon>
        <taxon>Pseudomonadota</taxon>
        <taxon>Gammaproteobacteria</taxon>
        <taxon>Pseudomonadales</taxon>
        <taxon>Pseudomonadaceae</taxon>
        <taxon>Aquipseudomonas</taxon>
    </lineage>
</organism>
<protein>
    <recommendedName>
        <fullName evidence="3">Ferritin-like domain-containing protein</fullName>
    </recommendedName>
</protein>
<evidence type="ECO:0000313" key="2">
    <source>
        <dbReference type="Proteomes" id="UP000581189"/>
    </source>
</evidence>
<accession>A0A7W4DB65</accession>
<reference evidence="1 2" key="1">
    <citation type="submission" date="2020-08" db="EMBL/GenBank/DDBJ databases">
        <authorList>
            <person name="Kim C.M."/>
        </authorList>
    </citation>
    <scope>NUCLEOTIDE SEQUENCE [LARGE SCALE GENOMIC DNA]</scope>
    <source>
        <strain evidence="1 2">SR9</strain>
    </source>
</reference>